<feature type="transmembrane region" description="Helical" evidence="1">
    <location>
        <begin position="48"/>
        <end position="70"/>
    </location>
</feature>
<evidence type="ECO:0000256" key="1">
    <source>
        <dbReference type="SAM" id="Phobius"/>
    </source>
</evidence>
<proteinExistence type="predicted"/>
<feature type="transmembrane region" description="Helical" evidence="1">
    <location>
        <begin position="250"/>
        <end position="268"/>
    </location>
</feature>
<dbReference type="InterPro" id="IPR011701">
    <property type="entry name" value="MFS"/>
</dbReference>
<dbReference type="SUPFAM" id="SSF103473">
    <property type="entry name" value="MFS general substrate transporter"/>
    <property type="match status" value="1"/>
</dbReference>
<name>A0A7K0CR00_9ACTN</name>
<evidence type="ECO:0000313" key="3">
    <source>
        <dbReference type="Proteomes" id="UP000466345"/>
    </source>
</evidence>
<dbReference type="EMBL" id="WEGJ01000038">
    <property type="protein sequence ID" value="MQY15753.1"/>
    <property type="molecule type" value="Genomic_DNA"/>
</dbReference>
<dbReference type="PANTHER" id="PTHR23542">
    <property type="match status" value="1"/>
</dbReference>
<feature type="transmembrane region" description="Helical" evidence="1">
    <location>
        <begin position="82"/>
        <end position="104"/>
    </location>
</feature>
<feature type="transmembrane region" description="Helical" evidence="1">
    <location>
        <begin position="303"/>
        <end position="325"/>
    </location>
</feature>
<comment type="caution">
    <text evidence="2">The sequence shown here is derived from an EMBL/GenBank/DDBJ whole genome shotgun (WGS) entry which is preliminary data.</text>
</comment>
<keyword evidence="1" id="KW-1133">Transmembrane helix</keyword>
<keyword evidence="1" id="KW-0472">Membrane</keyword>
<dbReference type="Gene3D" id="1.20.1250.20">
    <property type="entry name" value="MFS general substrate transporter like domains"/>
    <property type="match status" value="2"/>
</dbReference>
<dbReference type="RefSeq" id="WP_153456555.1">
    <property type="nucleotide sequence ID" value="NZ_WEGJ01000038.1"/>
</dbReference>
<organism evidence="2 3">
    <name type="scientific">Streptomyces smaragdinus</name>
    <dbReference type="NCBI Taxonomy" id="2585196"/>
    <lineage>
        <taxon>Bacteria</taxon>
        <taxon>Bacillati</taxon>
        <taxon>Actinomycetota</taxon>
        <taxon>Actinomycetes</taxon>
        <taxon>Kitasatosporales</taxon>
        <taxon>Streptomycetaceae</taxon>
        <taxon>Streptomyces</taxon>
    </lineage>
</organism>
<sequence length="387" mass="38687">MPIIRTYARLFAVPGTRAFTVWNLVARLPMGMFGISAVMMIAAGYGSYALAGAVTATGLAANAVVGPLVARAVDRHGQSRTAVPATAVAGCGALGLAACAHLHAPAWTLFTAYVLMAATPNTGGMSRARWAHLFRDDAKALHTANSFEQAADEVCYLLGPVLGAFLCTALFPEAGTLVGAVLMVTGVVLFAAQRGTEPPAGGGAAVPLRVGGAVPLLAVFAATGVVFGSLEVVTIAFADGQGHRSVAGGVLALQAAGSCVAGLVYGAVPGGVDARRLRVCLAAMAGLMTAPLLAARAGGLPALAPALLVAGMATAPTMVTAMHLVQRRTPPERLNEGMTVAVTAILGGIAAGSALGGWAVEHAGEPVTGYWLPVGAAAVALVASRRV</sequence>
<feature type="transmembrane region" description="Helical" evidence="1">
    <location>
        <begin position="213"/>
        <end position="238"/>
    </location>
</feature>
<feature type="transmembrane region" description="Helical" evidence="1">
    <location>
        <begin position="21"/>
        <end position="42"/>
    </location>
</feature>
<dbReference type="GO" id="GO:0022857">
    <property type="term" value="F:transmembrane transporter activity"/>
    <property type="evidence" value="ECO:0007669"/>
    <property type="project" value="InterPro"/>
</dbReference>
<dbReference type="Pfam" id="PF07690">
    <property type="entry name" value="MFS_1"/>
    <property type="match status" value="1"/>
</dbReference>
<feature type="transmembrane region" description="Helical" evidence="1">
    <location>
        <begin position="337"/>
        <end position="360"/>
    </location>
</feature>
<accession>A0A7K0CR00</accession>
<gene>
    <name evidence="2" type="ORF">SRB5_59440</name>
</gene>
<keyword evidence="1" id="KW-0812">Transmembrane</keyword>
<feature type="transmembrane region" description="Helical" evidence="1">
    <location>
        <begin position="174"/>
        <end position="192"/>
    </location>
</feature>
<evidence type="ECO:0008006" key="4">
    <source>
        <dbReference type="Google" id="ProtNLM"/>
    </source>
</evidence>
<keyword evidence="3" id="KW-1185">Reference proteome</keyword>
<reference evidence="2 3" key="1">
    <citation type="submission" date="2019-10" db="EMBL/GenBank/DDBJ databases">
        <title>Streptomyces smaragdinus sp. nov. and Streptomyces fabii sp. nov., isolated from the gut of fungus growing-termite Macrotermes natalensis.</title>
        <authorList>
            <person name="Schwitalla J."/>
            <person name="Benndorf R."/>
            <person name="Martin K."/>
            <person name="De Beer W."/>
            <person name="Kaster A.-K."/>
            <person name="Vollmers J."/>
            <person name="Poulsen M."/>
            <person name="Beemelmanns C."/>
        </authorList>
    </citation>
    <scope>NUCLEOTIDE SEQUENCE [LARGE SCALE GENOMIC DNA]</scope>
    <source>
        <strain evidence="2 3">RB5</strain>
    </source>
</reference>
<dbReference type="Proteomes" id="UP000466345">
    <property type="component" value="Unassembled WGS sequence"/>
</dbReference>
<protein>
    <recommendedName>
        <fullName evidence="4">MFS transporter</fullName>
    </recommendedName>
</protein>
<dbReference type="InterPro" id="IPR036259">
    <property type="entry name" value="MFS_trans_sf"/>
</dbReference>
<feature type="transmembrane region" description="Helical" evidence="1">
    <location>
        <begin position="366"/>
        <end position="384"/>
    </location>
</feature>
<evidence type="ECO:0000313" key="2">
    <source>
        <dbReference type="EMBL" id="MQY15753.1"/>
    </source>
</evidence>
<dbReference type="OrthoDB" id="9180256at2"/>
<dbReference type="PANTHER" id="PTHR23542:SF1">
    <property type="entry name" value="MAJOR FACILITATOR SUPERFAMILY (MFS) PROFILE DOMAIN-CONTAINING PROTEIN"/>
    <property type="match status" value="1"/>
</dbReference>
<feature type="transmembrane region" description="Helical" evidence="1">
    <location>
        <begin position="280"/>
        <end position="297"/>
    </location>
</feature>
<dbReference type="AlphaFoldDB" id="A0A7K0CR00"/>